<comment type="caution">
    <text evidence="2">The sequence shown here is derived from an EMBL/GenBank/DDBJ whole genome shotgun (WGS) entry which is preliminary data.</text>
</comment>
<dbReference type="AlphaFoldDB" id="A0A9J6NWH9"/>
<feature type="region of interest" description="Disordered" evidence="1">
    <location>
        <begin position="89"/>
        <end position="114"/>
    </location>
</feature>
<evidence type="ECO:0000256" key="1">
    <source>
        <dbReference type="SAM" id="MobiDB-lite"/>
    </source>
</evidence>
<evidence type="ECO:0000313" key="3">
    <source>
        <dbReference type="Proteomes" id="UP001056429"/>
    </source>
</evidence>
<accession>A0A9J6NWH9</accession>
<dbReference type="Proteomes" id="UP001056429">
    <property type="component" value="Unassembled WGS sequence"/>
</dbReference>
<dbReference type="RefSeq" id="WP_250857722.1">
    <property type="nucleotide sequence ID" value="NZ_JAGSOJ010000001.1"/>
</dbReference>
<evidence type="ECO:0000313" key="2">
    <source>
        <dbReference type="EMBL" id="MCM1988855.1"/>
    </source>
</evidence>
<reference evidence="2" key="2">
    <citation type="submission" date="2021-04" db="EMBL/GenBank/DDBJ databases">
        <authorList>
            <person name="Dong X."/>
        </authorList>
    </citation>
    <scope>NUCLEOTIDE SEQUENCE</scope>
    <source>
        <strain evidence="2">ZWT</strain>
    </source>
</reference>
<feature type="compositionally biased region" description="Basic and acidic residues" evidence="1">
    <location>
        <begin position="89"/>
        <end position="106"/>
    </location>
</feature>
<keyword evidence="3" id="KW-1185">Reference proteome</keyword>
<name>A0A9J6NWH9_9CLOT</name>
<proteinExistence type="predicted"/>
<gene>
    <name evidence="2" type="ORF">KDK92_03810</name>
</gene>
<organism evidence="2 3">
    <name type="scientific">Oceanirhabdus seepicola</name>
    <dbReference type="NCBI Taxonomy" id="2828781"/>
    <lineage>
        <taxon>Bacteria</taxon>
        <taxon>Bacillati</taxon>
        <taxon>Bacillota</taxon>
        <taxon>Clostridia</taxon>
        <taxon>Eubacteriales</taxon>
        <taxon>Clostridiaceae</taxon>
        <taxon>Oceanirhabdus</taxon>
    </lineage>
</organism>
<reference evidence="2" key="1">
    <citation type="journal article" date="2021" name="mSystems">
        <title>Bacteria and Archaea Synergistically Convert Glycine Betaine to Biogenic Methane in the Formosa Cold Seep of the South China Sea.</title>
        <authorList>
            <person name="Li L."/>
            <person name="Zhang W."/>
            <person name="Zhang S."/>
            <person name="Song L."/>
            <person name="Sun Q."/>
            <person name="Zhang H."/>
            <person name="Xiang H."/>
            <person name="Dong X."/>
        </authorList>
    </citation>
    <scope>NUCLEOTIDE SEQUENCE</scope>
    <source>
        <strain evidence="2">ZWT</strain>
    </source>
</reference>
<sequence>MIDSIKYYKFVKELQKLADEQNLNLKITHIVKDGEVIIVFKREFEKFGMRYEKIDHLTHDDILGWVDSKMFVRKELGWLKTAMDSIREEREAREEKEEREKREGYEKPQLFPVK</sequence>
<dbReference type="EMBL" id="JAGSOJ010000001">
    <property type="protein sequence ID" value="MCM1988855.1"/>
    <property type="molecule type" value="Genomic_DNA"/>
</dbReference>
<protein>
    <submittedName>
        <fullName evidence="2">Uncharacterized protein</fullName>
    </submittedName>
</protein>